<reference evidence="4 5" key="1">
    <citation type="submission" date="2018-08" db="EMBL/GenBank/DDBJ databases">
        <title>A genome reference for cultivated species of the human gut microbiota.</title>
        <authorList>
            <person name="Zou Y."/>
            <person name="Xue W."/>
            <person name="Luo G."/>
        </authorList>
    </citation>
    <scope>NUCLEOTIDE SEQUENCE [LARGE SCALE GENOMIC DNA]</scope>
    <source>
        <strain evidence="4 5">AF15-20</strain>
    </source>
</reference>
<feature type="transmembrane region" description="Helical" evidence="2">
    <location>
        <begin position="12"/>
        <end position="33"/>
    </location>
</feature>
<feature type="transmembrane region" description="Helical" evidence="2">
    <location>
        <begin position="45"/>
        <end position="64"/>
    </location>
</feature>
<evidence type="ECO:0000256" key="2">
    <source>
        <dbReference type="SAM" id="Phobius"/>
    </source>
</evidence>
<evidence type="ECO:0000313" key="5">
    <source>
        <dbReference type="Proteomes" id="UP000265489"/>
    </source>
</evidence>
<dbReference type="Gene3D" id="3.40.190.10">
    <property type="entry name" value="Periplasmic binding protein-like II"/>
    <property type="match status" value="1"/>
</dbReference>
<dbReference type="PANTHER" id="PTHR33392:SF6">
    <property type="entry name" value="POLYISOPRENYL-TEICHOIC ACID--PEPTIDOGLYCAN TEICHOIC ACID TRANSFERASE TAGU"/>
    <property type="match status" value="1"/>
</dbReference>
<dbReference type="SUPFAM" id="SSF53850">
    <property type="entry name" value="Periplasmic binding protein-like II"/>
    <property type="match status" value="1"/>
</dbReference>
<evidence type="ECO:0000259" key="3">
    <source>
        <dbReference type="Pfam" id="PF03816"/>
    </source>
</evidence>
<accession>A0A395W8E0</accession>
<evidence type="ECO:0000313" key="4">
    <source>
        <dbReference type="EMBL" id="RGU92230.1"/>
    </source>
</evidence>
<dbReference type="Gene3D" id="3.40.630.190">
    <property type="entry name" value="LCP protein"/>
    <property type="match status" value="1"/>
</dbReference>
<protein>
    <recommendedName>
        <fullName evidence="3">Cell envelope-related transcriptional attenuator domain-containing protein</fullName>
    </recommendedName>
</protein>
<comment type="caution">
    <text evidence="4">The sequence shown here is derived from an EMBL/GenBank/DDBJ whole genome shotgun (WGS) entry which is preliminary data.</text>
</comment>
<name>A0A395W8E0_9FIRM</name>
<keyword evidence="2" id="KW-0812">Transmembrane</keyword>
<proteinExistence type="inferred from homology"/>
<dbReference type="InterPro" id="IPR050922">
    <property type="entry name" value="LytR/CpsA/Psr_CW_biosynth"/>
</dbReference>
<gene>
    <name evidence="4" type="ORF">DWW32_05380</name>
</gene>
<feature type="domain" description="Cell envelope-related transcriptional attenuator" evidence="3">
    <location>
        <begin position="253"/>
        <end position="408"/>
    </location>
</feature>
<dbReference type="AlphaFoldDB" id="A0A395W8E0"/>
<organism evidence="4 5">
    <name type="scientific">Holdemanella biformis</name>
    <dbReference type="NCBI Taxonomy" id="1735"/>
    <lineage>
        <taxon>Bacteria</taxon>
        <taxon>Bacillati</taxon>
        <taxon>Bacillota</taxon>
        <taxon>Erysipelotrichia</taxon>
        <taxon>Erysipelotrichales</taxon>
        <taxon>Erysipelotrichaceae</taxon>
        <taxon>Holdemanella</taxon>
    </lineage>
</organism>
<dbReference type="PANTHER" id="PTHR33392">
    <property type="entry name" value="POLYISOPRENYL-TEICHOIC ACID--PEPTIDOGLYCAN TEICHOIC ACID TRANSFERASE TAGU"/>
    <property type="match status" value="1"/>
</dbReference>
<dbReference type="EMBL" id="QRYQ01000007">
    <property type="protein sequence ID" value="RGU92230.1"/>
    <property type="molecule type" value="Genomic_DNA"/>
</dbReference>
<feature type="transmembrane region" description="Helical" evidence="2">
    <location>
        <begin position="76"/>
        <end position="96"/>
    </location>
</feature>
<comment type="similarity">
    <text evidence="1">Belongs to the LytR/CpsA/Psr (LCP) family.</text>
</comment>
<dbReference type="InterPro" id="IPR004474">
    <property type="entry name" value="LytR_CpsA_psr"/>
</dbReference>
<dbReference type="GeneID" id="66579491"/>
<evidence type="ECO:0000256" key="1">
    <source>
        <dbReference type="ARBA" id="ARBA00006068"/>
    </source>
</evidence>
<sequence>MSCHEEKKKSIVFIIFGILLSIVLVAFTGALIYQIYKLQVLPDKILIPGILAIILFGLILLLVLNFCTHGIISKIIYSFLVIAICIVYGFGNFYLYSTSKTLTTVTAQSNKAKNTVSVIAMNSSSMEDVKSLEGAKLGVLTNIGKESTEKSLKDIKKNKVTYTKSDYDNVPSLIKALYDGEVDAVVLNEAYRSNVCDIEEYANFNNETKVIHKTVYYTKENSSPLAVSDITAKPFNILISGNDSFGSLDENSRSDVDMLVTINPVTSTILLTSIPRDSYVTEVCDDYACNYGVTDKLTHTGMYGVDTTKDTIENLLDIEINYVYRVNFTSMINIVDALGGVDVTVPEGMAVSKFYTNSNLEGVHEGENHLDGKRALAYSRERKAYLDGDVQRARNQQQVLQAMFKKATSPEIIKNYVNLLNALIGAFDTNMTTDEITSFIKYQIQASPKWKFEQFVLKGDNDLRVSPELGSEVSVVILYDSYISIAHDKIQAVLDGKSSDTVEAQEDTPAGTLSEEEIEAQIQYGLMTEAPSEEEGSEIYYGN</sequence>
<keyword evidence="2" id="KW-1133">Transmembrane helix</keyword>
<dbReference type="Pfam" id="PF03816">
    <property type="entry name" value="LytR_cpsA_psr"/>
    <property type="match status" value="1"/>
</dbReference>
<dbReference type="Proteomes" id="UP000265489">
    <property type="component" value="Unassembled WGS sequence"/>
</dbReference>
<dbReference type="RefSeq" id="WP_118325039.1">
    <property type="nucleotide sequence ID" value="NZ_QRYH01000008.1"/>
</dbReference>
<dbReference type="NCBIfam" id="TIGR00350">
    <property type="entry name" value="lytR_cpsA_psr"/>
    <property type="match status" value="1"/>
</dbReference>
<keyword evidence="2" id="KW-0472">Membrane</keyword>